<keyword evidence="2" id="KW-0813">Transport</keyword>
<evidence type="ECO:0000313" key="8">
    <source>
        <dbReference type="EMBL" id="KAJ3999230.1"/>
    </source>
</evidence>
<feature type="domain" description="ABC-2 type transporter transmembrane" evidence="7">
    <location>
        <begin position="4"/>
        <end position="139"/>
    </location>
</feature>
<dbReference type="InterPro" id="IPR050352">
    <property type="entry name" value="ABCG_transporters"/>
</dbReference>
<dbReference type="EMBL" id="MU790542">
    <property type="protein sequence ID" value="KAJ3999230.1"/>
    <property type="molecule type" value="Genomic_DNA"/>
</dbReference>
<feature type="transmembrane region" description="Helical" evidence="6">
    <location>
        <begin position="63"/>
        <end position="90"/>
    </location>
</feature>
<dbReference type="PANTHER" id="PTHR48041">
    <property type="entry name" value="ABC TRANSPORTER G FAMILY MEMBER 28"/>
    <property type="match status" value="1"/>
</dbReference>
<protein>
    <submittedName>
        <fullName evidence="8">ATP-binding cassette transporter</fullName>
    </submittedName>
</protein>
<evidence type="ECO:0000256" key="1">
    <source>
        <dbReference type="ARBA" id="ARBA00004141"/>
    </source>
</evidence>
<evidence type="ECO:0000256" key="5">
    <source>
        <dbReference type="ARBA" id="ARBA00023136"/>
    </source>
</evidence>
<keyword evidence="9" id="KW-1185">Reference proteome</keyword>
<keyword evidence="8" id="KW-0067">ATP-binding</keyword>
<evidence type="ECO:0000256" key="6">
    <source>
        <dbReference type="SAM" id="Phobius"/>
    </source>
</evidence>
<organism evidence="8 9">
    <name type="scientific">Lentinula boryana</name>
    <dbReference type="NCBI Taxonomy" id="40481"/>
    <lineage>
        <taxon>Eukaryota</taxon>
        <taxon>Fungi</taxon>
        <taxon>Dikarya</taxon>
        <taxon>Basidiomycota</taxon>
        <taxon>Agaricomycotina</taxon>
        <taxon>Agaricomycetes</taxon>
        <taxon>Agaricomycetidae</taxon>
        <taxon>Agaricales</taxon>
        <taxon>Marasmiineae</taxon>
        <taxon>Omphalotaceae</taxon>
        <taxon>Lentinula</taxon>
    </lineage>
</organism>
<dbReference type="PANTHER" id="PTHR48041:SF119">
    <property type="entry name" value="ROA1P"/>
    <property type="match status" value="1"/>
</dbReference>
<sequence>MLQNVTLYPIERDVFYKEYDNGAYSVEAFFAAYVCLEVPFEITSALLYSLLSNIVISLKRTIPMYFIITLNCFCIVSCGESLGIIFNTLFQSTGFALNVMIVPTSPPPRTWLIHHGLMSIDMIDFLQGINYISPLKYATANLLPYTLHGMIFTCDDSQRLTDGQCPLSTGEQVLDLYKMNVDPTPMLGALVVATVVYRIAAYLILRFSRTDFSYLAQTH</sequence>
<evidence type="ECO:0000259" key="7">
    <source>
        <dbReference type="Pfam" id="PF01061"/>
    </source>
</evidence>
<dbReference type="Proteomes" id="UP001163828">
    <property type="component" value="Unassembled WGS sequence"/>
</dbReference>
<dbReference type="Pfam" id="PF01061">
    <property type="entry name" value="ABC2_membrane"/>
    <property type="match status" value="1"/>
</dbReference>
<evidence type="ECO:0000256" key="3">
    <source>
        <dbReference type="ARBA" id="ARBA00022692"/>
    </source>
</evidence>
<feature type="transmembrane region" description="Helical" evidence="6">
    <location>
        <begin position="28"/>
        <end position="51"/>
    </location>
</feature>
<keyword evidence="8" id="KW-0547">Nucleotide-binding</keyword>
<comment type="subcellular location">
    <subcellularLocation>
        <location evidence="1">Membrane</location>
        <topology evidence="1">Multi-pass membrane protein</topology>
    </subcellularLocation>
</comment>
<keyword evidence="4 6" id="KW-1133">Transmembrane helix</keyword>
<reference evidence="8" key="1">
    <citation type="submission" date="2022-08" db="EMBL/GenBank/DDBJ databases">
        <authorList>
            <consortium name="DOE Joint Genome Institute"/>
            <person name="Min B."/>
            <person name="Riley R."/>
            <person name="Sierra-Patev S."/>
            <person name="Naranjo-Ortiz M."/>
            <person name="Looney B."/>
            <person name="Konkel Z."/>
            <person name="Slot J.C."/>
            <person name="Sakamoto Y."/>
            <person name="Steenwyk J.L."/>
            <person name="Rokas A."/>
            <person name="Carro J."/>
            <person name="Camarero S."/>
            <person name="Ferreira P."/>
            <person name="Molpeceres G."/>
            <person name="Ruiz-Duenas F.J."/>
            <person name="Serrano A."/>
            <person name="Henrissat B."/>
            <person name="Drula E."/>
            <person name="Hughes K.W."/>
            <person name="Mata J.L."/>
            <person name="Ishikawa N.K."/>
            <person name="Vargas-Isla R."/>
            <person name="Ushijima S."/>
            <person name="Smith C.A."/>
            <person name="Ahrendt S."/>
            <person name="Andreopoulos W."/>
            <person name="He G."/>
            <person name="Labutti K."/>
            <person name="Lipzen A."/>
            <person name="Ng V."/>
            <person name="Sandor L."/>
            <person name="Barry K."/>
            <person name="Martinez A.T."/>
            <person name="Xiao Y."/>
            <person name="Gibbons J.G."/>
            <person name="Terashima K."/>
            <person name="Hibbett D.S."/>
            <person name="Grigoriev I.V."/>
        </authorList>
    </citation>
    <scope>NUCLEOTIDE SEQUENCE</scope>
    <source>
        <strain evidence="8">TFB10827</strain>
    </source>
</reference>
<feature type="transmembrane region" description="Helical" evidence="6">
    <location>
        <begin position="186"/>
        <end position="205"/>
    </location>
</feature>
<accession>A0ABQ8QL06</accession>
<gene>
    <name evidence="8" type="ORF">F5050DRAFT_1565499</name>
</gene>
<dbReference type="GO" id="GO:0005524">
    <property type="term" value="F:ATP binding"/>
    <property type="evidence" value="ECO:0007669"/>
    <property type="project" value="UniProtKB-KW"/>
</dbReference>
<dbReference type="InterPro" id="IPR013525">
    <property type="entry name" value="ABC2_TM"/>
</dbReference>
<name>A0ABQ8QL06_9AGAR</name>
<evidence type="ECO:0000313" key="9">
    <source>
        <dbReference type="Proteomes" id="UP001163828"/>
    </source>
</evidence>
<proteinExistence type="predicted"/>
<evidence type="ECO:0000256" key="2">
    <source>
        <dbReference type="ARBA" id="ARBA00022448"/>
    </source>
</evidence>
<comment type="caution">
    <text evidence="8">The sequence shown here is derived from an EMBL/GenBank/DDBJ whole genome shotgun (WGS) entry which is preliminary data.</text>
</comment>
<evidence type="ECO:0000256" key="4">
    <source>
        <dbReference type="ARBA" id="ARBA00022989"/>
    </source>
</evidence>
<keyword evidence="3 6" id="KW-0812">Transmembrane</keyword>
<keyword evidence="5 6" id="KW-0472">Membrane</keyword>